<sequence length="147" mass="17296">MEKHSGERPRQDIRARLYQAIFEQARESVALPGPLTTTYKDARWCRNVIKNAWVSRRLGPPTIRDNTSEQAILRKWNRRWPSQIGRPFAHMLGEQRHDFNLRYLVDRRAGLKKFHLICHSRFTVRRRVSAFGGYSSAYILGQGFMNP</sequence>
<evidence type="ECO:0000313" key="1">
    <source>
        <dbReference type="EMBL" id="ELQ34006.1"/>
    </source>
</evidence>
<gene>
    <name evidence="1" type="ORF">OOU_Y34scaffold00826g3</name>
</gene>
<dbReference type="EMBL" id="JH793211">
    <property type="protein sequence ID" value="ELQ34006.1"/>
    <property type="molecule type" value="Genomic_DNA"/>
</dbReference>
<organism evidence="1">
    <name type="scientific">Pyricularia oryzae (strain Y34)</name>
    <name type="common">Rice blast fungus</name>
    <name type="synonym">Magnaporthe oryzae</name>
    <dbReference type="NCBI Taxonomy" id="1143189"/>
    <lineage>
        <taxon>Eukaryota</taxon>
        <taxon>Fungi</taxon>
        <taxon>Dikarya</taxon>
        <taxon>Ascomycota</taxon>
        <taxon>Pezizomycotina</taxon>
        <taxon>Sordariomycetes</taxon>
        <taxon>Sordariomycetidae</taxon>
        <taxon>Magnaporthales</taxon>
        <taxon>Pyriculariaceae</taxon>
        <taxon>Pyricularia</taxon>
    </lineage>
</organism>
<dbReference type="Proteomes" id="UP000011086">
    <property type="component" value="Unassembled WGS sequence"/>
</dbReference>
<reference evidence="1" key="1">
    <citation type="journal article" date="2012" name="PLoS Genet.">
        <title>Comparative analysis of the genomes of two field isolates of the rice blast fungus Magnaporthe oryzae.</title>
        <authorList>
            <person name="Xue M."/>
            <person name="Yang J."/>
            <person name="Li Z."/>
            <person name="Hu S."/>
            <person name="Yao N."/>
            <person name="Dean R.A."/>
            <person name="Zhao W."/>
            <person name="Shen M."/>
            <person name="Zhang H."/>
            <person name="Li C."/>
            <person name="Liu L."/>
            <person name="Cao L."/>
            <person name="Xu X."/>
            <person name="Xing Y."/>
            <person name="Hsiang T."/>
            <person name="Zhang Z."/>
            <person name="Xu J.R."/>
            <person name="Peng Y.L."/>
        </authorList>
    </citation>
    <scope>NUCLEOTIDE SEQUENCE</scope>
    <source>
        <strain evidence="1">Y34</strain>
    </source>
</reference>
<accession>A0AA97PGR1</accession>
<proteinExistence type="predicted"/>
<dbReference type="AlphaFoldDB" id="A0AA97PGR1"/>
<name>A0AA97PGR1_PYRO3</name>
<protein>
    <submittedName>
        <fullName evidence="1">Uncharacterized protein</fullName>
    </submittedName>
</protein>